<dbReference type="RefSeq" id="WP_259082976.1">
    <property type="nucleotide sequence ID" value="NZ_JANTYZ010000001.1"/>
</dbReference>
<protein>
    <submittedName>
        <fullName evidence="1">Four helix bundle protein</fullName>
    </submittedName>
</protein>
<evidence type="ECO:0000313" key="2">
    <source>
        <dbReference type="Proteomes" id="UP001155034"/>
    </source>
</evidence>
<comment type="caution">
    <text evidence="1">The sequence shown here is derived from an EMBL/GenBank/DDBJ whole genome shotgun (WGS) entry which is preliminary data.</text>
</comment>
<dbReference type="AlphaFoldDB" id="A0A9X2R8Y8"/>
<dbReference type="EMBL" id="JANTYZ010000001">
    <property type="protein sequence ID" value="MCS3863634.1"/>
    <property type="molecule type" value="Genomic_DNA"/>
</dbReference>
<dbReference type="InterPro" id="IPR036583">
    <property type="entry name" value="23S_rRNA_IVS_sf"/>
</dbReference>
<dbReference type="SUPFAM" id="SSF158446">
    <property type="entry name" value="IVS-encoded protein-like"/>
    <property type="match status" value="1"/>
</dbReference>
<accession>A0A9X2R8Y8</accession>
<evidence type="ECO:0000313" key="1">
    <source>
        <dbReference type="EMBL" id="MCS3863634.1"/>
    </source>
</evidence>
<name>A0A9X2R8Y8_9BACT</name>
<dbReference type="Pfam" id="PF05635">
    <property type="entry name" value="23S_rRNA_IVP"/>
    <property type="match status" value="1"/>
</dbReference>
<sequence length="159" mass="18145">MTFESWKEGVPSETRDDPLWGMRVYRLSLFASDVSWRDAGTLRDEERTQSLADQLYRAVGSIGSNVAEGYSRGTGQDRARFYEYALGSARESRDWYFKGRFVLGEDAAQHRLSFMTEIIRLLLAIIPQQRGGEIREPDLPYDASDEQVEDLLENVPLAS</sequence>
<proteinExistence type="predicted"/>
<dbReference type="Gene3D" id="1.20.1440.60">
    <property type="entry name" value="23S rRNA-intervening sequence"/>
    <property type="match status" value="1"/>
</dbReference>
<organism evidence="1 2">
    <name type="scientific">Salinibacter ruber</name>
    <dbReference type="NCBI Taxonomy" id="146919"/>
    <lineage>
        <taxon>Bacteria</taxon>
        <taxon>Pseudomonadati</taxon>
        <taxon>Rhodothermota</taxon>
        <taxon>Rhodothermia</taxon>
        <taxon>Rhodothermales</taxon>
        <taxon>Salinibacteraceae</taxon>
        <taxon>Salinibacter</taxon>
    </lineage>
</organism>
<gene>
    <name evidence="1" type="ORF">GGP82_000165</name>
</gene>
<dbReference type="Proteomes" id="UP001155034">
    <property type="component" value="Unassembled WGS sequence"/>
</dbReference>
<dbReference type="NCBIfam" id="TIGR02436">
    <property type="entry name" value="four helix bundle protein"/>
    <property type="match status" value="1"/>
</dbReference>
<dbReference type="InterPro" id="IPR012657">
    <property type="entry name" value="23S_rRNA-intervening_sequence"/>
</dbReference>
<reference evidence="1" key="1">
    <citation type="submission" date="2022-08" db="EMBL/GenBank/DDBJ databases">
        <title>Genomic Encyclopedia of Type Strains, Phase V (KMG-V): Genome sequencing to study the core and pangenomes of soil and plant-associated prokaryotes.</title>
        <authorList>
            <person name="Whitman W."/>
        </authorList>
    </citation>
    <scope>NUCLEOTIDE SEQUENCE</scope>
    <source>
        <strain evidence="1">SP2016B</strain>
    </source>
</reference>
<dbReference type="PANTHER" id="PTHR38471">
    <property type="entry name" value="FOUR HELIX BUNDLE PROTEIN"/>
    <property type="match status" value="1"/>
</dbReference>
<dbReference type="PANTHER" id="PTHR38471:SF2">
    <property type="entry name" value="FOUR HELIX BUNDLE PROTEIN"/>
    <property type="match status" value="1"/>
</dbReference>